<reference evidence="2" key="1">
    <citation type="submission" date="2017-01" db="EMBL/GenBank/DDBJ databases">
        <authorList>
            <person name="Varghese N."/>
            <person name="Submissions S."/>
        </authorList>
    </citation>
    <scope>NUCLEOTIDE SEQUENCE [LARGE SCALE GENOMIC DNA]</scope>
    <source>
        <strain evidence="2">DSM 21054</strain>
    </source>
</reference>
<protein>
    <submittedName>
        <fullName evidence="1">Uncharacterized protein</fullName>
    </submittedName>
</protein>
<sequence length="167" mass="19069">MVLVAFMCLCLTDNIAQTTSNDRIQYCIYVIKKNIKNKVFEKARIDAEYGKIETNVCYLGLIGKGFDTFKILNVSVISGMSHRATNEIYVFNKGNKYLGRYKGFFEKELPLRISENKLVFKNIVTSGCKLTQSVFVGFENGPPKQILFGCNTFDDRVYSFFSVETDK</sequence>
<organism evidence="1 2">
    <name type="scientific">Filimonas lacunae</name>
    <dbReference type="NCBI Taxonomy" id="477680"/>
    <lineage>
        <taxon>Bacteria</taxon>
        <taxon>Pseudomonadati</taxon>
        <taxon>Bacteroidota</taxon>
        <taxon>Chitinophagia</taxon>
        <taxon>Chitinophagales</taxon>
        <taxon>Chitinophagaceae</taxon>
        <taxon>Filimonas</taxon>
    </lineage>
</organism>
<accession>A0A1N7R3S6</accession>
<proteinExistence type="predicted"/>
<dbReference type="EMBL" id="FTOR01000009">
    <property type="protein sequence ID" value="SIT29745.1"/>
    <property type="molecule type" value="Genomic_DNA"/>
</dbReference>
<evidence type="ECO:0000313" key="2">
    <source>
        <dbReference type="Proteomes" id="UP000186917"/>
    </source>
</evidence>
<gene>
    <name evidence="1" type="ORF">SAMN05421788_10921</name>
</gene>
<name>A0A1N7R3S6_9BACT</name>
<dbReference type="Proteomes" id="UP000186917">
    <property type="component" value="Unassembled WGS sequence"/>
</dbReference>
<dbReference type="AlphaFoldDB" id="A0A1N7R3S6"/>
<keyword evidence="2" id="KW-1185">Reference proteome</keyword>
<evidence type="ECO:0000313" key="1">
    <source>
        <dbReference type="EMBL" id="SIT29745.1"/>
    </source>
</evidence>
<dbReference type="STRING" id="477680.SAMN05421788_10921"/>